<protein>
    <submittedName>
        <fullName evidence="9">Uncharacterized protein</fullName>
    </submittedName>
</protein>
<dbReference type="GO" id="GO:0004198">
    <property type="term" value="F:calcium-dependent cysteine-type endopeptidase activity"/>
    <property type="evidence" value="ECO:0007669"/>
    <property type="project" value="InterPro"/>
</dbReference>
<dbReference type="InterPro" id="IPR002048">
    <property type="entry name" value="EF_hand_dom"/>
</dbReference>
<sequence length="747" mass="85402">MEDILKVVIGTSQASGMTSKARPYLRTRGESATDYLEVLKPKKGADRMEVCPYIPKTLTRKGYAHIKDLKKRRHYERLVFDIRKKGILFEDPEFPATDQSIGEVKEIKGEIEWKRPKEINPNARFLDHTASRFDIEQGSLGDCWLLSVLSSISVYPALFHYVVPPGQTFNGPKYIGMFHLRYWRFGEWVDVIIDDRLPVYKGTNNLVFMHSPGEDVFWSALAEKAYAKLHGCYAHLDGGSQTDAMEDVTGGIAEVILLTPDKRPDDLLERMIVYANRCCLMGCYIESENGVESLANGLYVGHAYSVTGFQSVKYRGQKVYLVRCRNPWGASFEWNGPWSDGAQEWNEITEEDKTILEVQFRNDGEFWMSFDDFVSNFTRMCVCHLGLESLTSDDQLSGKRRLQESILYGSWERNITAGGCLNNRATYHTNPQFRFTVSTPDPGNPHEKSLVIIGLMQRDVRAQRGDDFLTIGFTLYQVKETQNSLLSRAYLLSKAPMGKSSFSRAREVFARFELDPGTYVIIPSTYHPQEEGKFIIRLFCLVAVNDCELDEENSKDDIILNSFSDSMGPGLVDEEDKGLKEKFERLSDSKTKVIDWRRLATILNESSLKDIPGGHEFGKEFCRSLVASVDHNLTGFITWPEFEDLWPKLKGWKTVFQKYDPGHSGFVKSYELRQAIRSSGYTISNKVFSALVHRYQDLRAPGFNLEDFMLCLVRLKNLFETIIAQPENEDGDRLFSEEDYIRLSLSL</sequence>
<dbReference type="CDD" id="cd16182">
    <property type="entry name" value="EFh_PEF_Group_II_CAPN_like"/>
    <property type="match status" value="1"/>
</dbReference>
<dbReference type="GO" id="GO:0005737">
    <property type="term" value="C:cytoplasm"/>
    <property type="evidence" value="ECO:0007669"/>
    <property type="project" value="TreeGrafter"/>
</dbReference>
<dbReference type="Pfam" id="PF00648">
    <property type="entry name" value="Peptidase_C2"/>
    <property type="match status" value="1"/>
</dbReference>
<keyword evidence="4 6" id="KW-0788">Thiol protease</keyword>
<dbReference type="EMBL" id="CAXLJL010000822">
    <property type="protein sequence ID" value="CAL5140992.1"/>
    <property type="molecule type" value="Genomic_DNA"/>
</dbReference>
<dbReference type="Gene3D" id="2.60.120.380">
    <property type="match status" value="1"/>
</dbReference>
<gene>
    <name evidence="9" type="ORF">CDAUBV1_LOCUS16280</name>
</gene>
<feature type="active site" evidence="5 6">
    <location>
        <position position="326"/>
    </location>
</feature>
<dbReference type="Pfam" id="PF01067">
    <property type="entry name" value="Calpain_III"/>
    <property type="match status" value="1"/>
</dbReference>
<evidence type="ECO:0000259" key="8">
    <source>
        <dbReference type="PROSITE" id="PS50222"/>
    </source>
</evidence>
<dbReference type="PRINTS" id="PR00704">
    <property type="entry name" value="CALPAIN"/>
</dbReference>
<reference evidence="9" key="1">
    <citation type="submission" date="2024-06" db="EMBL/GenBank/DDBJ databases">
        <authorList>
            <person name="Liu X."/>
            <person name="Lenzi L."/>
            <person name="Haldenby T S."/>
            <person name="Uol C."/>
        </authorList>
    </citation>
    <scope>NUCLEOTIDE SEQUENCE</scope>
</reference>
<name>A0AAV2TU77_CALDB</name>
<dbReference type="GO" id="GO:0005509">
    <property type="term" value="F:calcium ion binding"/>
    <property type="evidence" value="ECO:0007669"/>
    <property type="project" value="InterPro"/>
</dbReference>
<dbReference type="GO" id="GO:0006508">
    <property type="term" value="P:proteolysis"/>
    <property type="evidence" value="ECO:0007669"/>
    <property type="project" value="UniProtKB-KW"/>
</dbReference>
<dbReference type="SMART" id="SM00720">
    <property type="entry name" value="calpain_III"/>
    <property type="match status" value="1"/>
</dbReference>
<dbReference type="SUPFAM" id="SSF47473">
    <property type="entry name" value="EF-hand"/>
    <property type="match status" value="1"/>
</dbReference>
<evidence type="ECO:0000256" key="1">
    <source>
        <dbReference type="ARBA" id="ARBA00007623"/>
    </source>
</evidence>
<dbReference type="InterPro" id="IPR036213">
    <property type="entry name" value="Calpain_III_sf"/>
</dbReference>
<dbReference type="InterPro" id="IPR022683">
    <property type="entry name" value="Calpain_III"/>
</dbReference>
<evidence type="ECO:0000259" key="7">
    <source>
        <dbReference type="PROSITE" id="PS50203"/>
    </source>
</evidence>
<dbReference type="SUPFAM" id="SSF49758">
    <property type="entry name" value="Calpain large subunit, middle domain (domain III)"/>
    <property type="match status" value="1"/>
</dbReference>
<feature type="active site" evidence="5 6">
    <location>
        <position position="302"/>
    </location>
</feature>
<evidence type="ECO:0000256" key="5">
    <source>
        <dbReference type="PIRSR" id="PIRSR622684-1"/>
    </source>
</evidence>
<dbReference type="CDD" id="cd00044">
    <property type="entry name" value="CysPc"/>
    <property type="match status" value="1"/>
</dbReference>
<dbReference type="InterPro" id="IPR001300">
    <property type="entry name" value="Peptidase_C2_calpain_cat"/>
</dbReference>
<dbReference type="PROSITE" id="PS00139">
    <property type="entry name" value="THIOL_PROTEASE_CYS"/>
    <property type="match status" value="1"/>
</dbReference>
<evidence type="ECO:0000256" key="3">
    <source>
        <dbReference type="ARBA" id="ARBA00022801"/>
    </source>
</evidence>
<proteinExistence type="inferred from homology"/>
<dbReference type="AlphaFoldDB" id="A0AAV2TU77"/>
<dbReference type="CDD" id="cd00214">
    <property type="entry name" value="Calpain_III"/>
    <property type="match status" value="1"/>
</dbReference>
<keyword evidence="3 6" id="KW-0378">Hydrolase</keyword>
<dbReference type="InterPro" id="IPR033883">
    <property type="entry name" value="C2_III"/>
</dbReference>
<feature type="domain" description="EF-hand" evidence="8">
    <location>
        <begin position="647"/>
        <end position="682"/>
    </location>
</feature>
<accession>A0AAV2TU77</accession>
<evidence type="ECO:0000256" key="2">
    <source>
        <dbReference type="ARBA" id="ARBA00022670"/>
    </source>
</evidence>
<dbReference type="Gene3D" id="3.90.70.10">
    <property type="entry name" value="Cysteine proteinases"/>
    <property type="match status" value="1"/>
</dbReference>
<dbReference type="InterPro" id="IPR000169">
    <property type="entry name" value="Pept_cys_AS"/>
</dbReference>
<evidence type="ECO:0000256" key="4">
    <source>
        <dbReference type="ARBA" id="ARBA00022807"/>
    </source>
</evidence>
<keyword evidence="2 6" id="KW-0645">Protease</keyword>
<comment type="caution">
    <text evidence="9">The sequence shown here is derived from an EMBL/GenBank/DDBJ whole genome shotgun (WGS) entry which is preliminary data.</text>
</comment>
<dbReference type="PROSITE" id="PS50222">
    <property type="entry name" value="EF_HAND_2"/>
    <property type="match status" value="1"/>
</dbReference>
<dbReference type="SUPFAM" id="SSF54001">
    <property type="entry name" value="Cysteine proteinases"/>
    <property type="match status" value="1"/>
</dbReference>
<evidence type="ECO:0000313" key="10">
    <source>
        <dbReference type="Proteomes" id="UP001497525"/>
    </source>
</evidence>
<dbReference type="PANTHER" id="PTHR10183:SF433">
    <property type="entry name" value="CALPAIN-A-RELATED"/>
    <property type="match status" value="1"/>
</dbReference>
<evidence type="ECO:0000313" key="9">
    <source>
        <dbReference type="EMBL" id="CAL5140992.1"/>
    </source>
</evidence>
<evidence type="ECO:0000256" key="6">
    <source>
        <dbReference type="PROSITE-ProRule" id="PRU00239"/>
    </source>
</evidence>
<feature type="active site" evidence="5 6">
    <location>
        <position position="143"/>
    </location>
</feature>
<dbReference type="InterPro" id="IPR022684">
    <property type="entry name" value="Calpain_cysteine_protease"/>
</dbReference>
<dbReference type="InterPro" id="IPR022682">
    <property type="entry name" value="Calpain_domain_III"/>
</dbReference>
<dbReference type="SMART" id="SM00230">
    <property type="entry name" value="CysPc"/>
    <property type="match status" value="1"/>
</dbReference>
<comment type="similarity">
    <text evidence="1">Belongs to the peptidase C2 family.</text>
</comment>
<dbReference type="InterPro" id="IPR038765">
    <property type="entry name" value="Papain-like_cys_pep_sf"/>
</dbReference>
<organism evidence="9 10">
    <name type="scientific">Calicophoron daubneyi</name>
    <name type="common">Rumen fluke</name>
    <name type="synonym">Paramphistomum daubneyi</name>
    <dbReference type="NCBI Taxonomy" id="300641"/>
    <lineage>
        <taxon>Eukaryota</taxon>
        <taxon>Metazoa</taxon>
        <taxon>Spiralia</taxon>
        <taxon>Lophotrochozoa</taxon>
        <taxon>Platyhelminthes</taxon>
        <taxon>Trematoda</taxon>
        <taxon>Digenea</taxon>
        <taxon>Plagiorchiida</taxon>
        <taxon>Pronocephalata</taxon>
        <taxon>Paramphistomoidea</taxon>
        <taxon>Paramphistomidae</taxon>
        <taxon>Calicophoron</taxon>
    </lineage>
</organism>
<dbReference type="InterPro" id="IPR011992">
    <property type="entry name" value="EF-hand-dom_pair"/>
</dbReference>
<dbReference type="PROSITE" id="PS50203">
    <property type="entry name" value="CALPAIN_CAT"/>
    <property type="match status" value="1"/>
</dbReference>
<dbReference type="PANTHER" id="PTHR10183">
    <property type="entry name" value="CALPAIN"/>
    <property type="match status" value="1"/>
</dbReference>
<feature type="domain" description="Calpain catalytic" evidence="7">
    <location>
        <begin position="88"/>
        <end position="386"/>
    </location>
</feature>
<dbReference type="FunFam" id="3.90.70.10:FF:000001">
    <property type="entry name" value="Calpain-1 catalytic subunit"/>
    <property type="match status" value="1"/>
</dbReference>
<dbReference type="Gene3D" id="1.10.238.10">
    <property type="entry name" value="EF-hand"/>
    <property type="match status" value="1"/>
</dbReference>
<dbReference type="Proteomes" id="UP001497525">
    <property type="component" value="Unassembled WGS sequence"/>
</dbReference>